<accession>A0ABY1QDR0</accession>
<protein>
    <recommendedName>
        <fullName evidence="8">Abasic site processing protein</fullName>
        <ecNumber evidence="8">3.4.-.-</ecNumber>
    </recommendedName>
</protein>
<comment type="caution">
    <text evidence="9">The sequence shown here is derived from an EMBL/GenBank/DDBJ whole genome shotgun (WGS) entry which is preliminary data.</text>
</comment>
<name>A0ABY1QDR0_9BACT</name>
<organism evidence="9 10">
    <name type="scientific">Neorhodopirellula lusitana</name>
    <dbReference type="NCBI Taxonomy" id="445327"/>
    <lineage>
        <taxon>Bacteria</taxon>
        <taxon>Pseudomonadati</taxon>
        <taxon>Planctomycetota</taxon>
        <taxon>Planctomycetia</taxon>
        <taxon>Pirellulales</taxon>
        <taxon>Pirellulaceae</taxon>
        <taxon>Neorhodopirellula</taxon>
    </lineage>
</organism>
<dbReference type="SUPFAM" id="SSF143081">
    <property type="entry name" value="BB1717-like"/>
    <property type="match status" value="1"/>
</dbReference>
<dbReference type="EC" id="3.4.-.-" evidence="8"/>
<dbReference type="PANTHER" id="PTHR13604:SF0">
    <property type="entry name" value="ABASIC SITE PROCESSING PROTEIN HMCES"/>
    <property type="match status" value="1"/>
</dbReference>
<keyword evidence="2 8" id="KW-0645">Protease</keyword>
<evidence type="ECO:0000256" key="3">
    <source>
        <dbReference type="ARBA" id="ARBA00022763"/>
    </source>
</evidence>
<dbReference type="Gene3D" id="3.90.1680.10">
    <property type="entry name" value="SOS response associated peptidase-like"/>
    <property type="match status" value="1"/>
</dbReference>
<evidence type="ECO:0000256" key="6">
    <source>
        <dbReference type="ARBA" id="ARBA00023125"/>
    </source>
</evidence>
<evidence type="ECO:0000256" key="4">
    <source>
        <dbReference type="ARBA" id="ARBA00022801"/>
    </source>
</evidence>
<evidence type="ECO:0000313" key="9">
    <source>
        <dbReference type="EMBL" id="SMP64226.1"/>
    </source>
</evidence>
<proteinExistence type="inferred from homology"/>
<dbReference type="InterPro" id="IPR003738">
    <property type="entry name" value="SRAP"/>
</dbReference>
<dbReference type="EMBL" id="FXUG01000008">
    <property type="protein sequence ID" value="SMP64226.1"/>
    <property type="molecule type" value="Genomic_DNA"/>
</dbReference>
<evidence type="ECO:0000313" key="10">
    <source>
        <dbReference type="Proteomes" id="UP001158067"/>
    </source>
</evidence>
<comment type="similarity">
    <text evidence="1 8">Belongs to the SOS response-associated peptidase family.</text>
</comment>
<dbReference type="PANTHER" id="PTHR13604">
    <property type="entry name" value="DC12-RELATED"/>
    <property type="match status" value="1"/>
</dbReference>
<dbReference type="InterPro" id="IPR036590">
    <property type="entry name" value="SRAP-like"/>
</dbReference>
<evidence type="ECO:0000256" key="7">
    <source>
        <dbReference type="ARBA" id="ARBA00023239"/>
    </source>
</evidence>
<keyword evidence="4 8" id="KW-0378">Hydrolase</keyword>
<keyword evidence="3" id="KW-0227">DNA damage</keyword>
<evidence type="ECO:0000256" key="2">
    <source>
        <dbReference type="ARBA" id="ARBA00022670"/>
    </source>
</evidence>
<dbReference type="RefSeq" id="WP_283433550.1">
    <property type="nucleotide sequence ID" value="NZ_FXUG01000008.1"/>
</dbReference>
<evidence type="ECO:0000256" key="5">
    <source>
        <dbReference type="ARBA" id="ARBA00023124"/>
    </source>
</evidence>
<keyword evidence="6" id="KW-0238">DNA-binding</keyword>
<keyword evidence="7" id="KW-0456">Lyase</keyword>
<gene>
    <name evidence="9" type="ORF">SAMN06265222_108185</name>
</gene>
<evidence type="ECO:0000256" key="8">
    <source>
        <dbReference type="RuleBase" id="RU364100"/>
    </source>
</evidence>
<dbReference type="Pfam" id="PF02586">
    <property type="entry name" value="SRAP"/>
    <property type="match status" value="1"/>
</dbReference>
<sequence length="251" mass="28106">MCNRFNLKTNLATLTDLFDAMLGQSFETDADVFPGRPTPALAINRDGRRECLPMNFGLVPFGKSPAQQKRPLTNARVENLDKWPWRSSIQSYRCVVPMNGFREPCYWGETAGTEVDFTLTDERPMLAAAIFSWYQDSPFGDDTGSADQAVFSMSLIMRPALPIVMQHGHHRSPFFLAEAGIDEWLAREPRPLQDSLRVLKTNAADPELVATVARQMAPAWKKRQAAHLKKRDEQVEAIQTEGPLGIGDSVV</sequence>
<keyword evidence="5" id="KW-0190">Covalent protein-DNA linkage</keyword>
<reference evidence="9 10" key="1">
    <citation type="submission" date="2017-05" db="EMBL/GenBank/DDBJ databases">
        <authorList>
            <person name="Varghese N."/>
            <person name="Submissions S."/>
        </authorList>
    </citation>
    <scope>NUCLEOTIDE SEQUENCE [LARGE SCALE GENOMIC DNA]</scope>
    <source>
        <strain evidence="9 10">DSM 25457</strain>
    </source>
</reference>
<dbReference type="Proteomes" id="UP001158067">
    <property type="component" value="Unassembled WGS sequence"/>
</dbReference>
<evidence type="ECO:0000256" key="1">
    <source>
        <dbReference type="ARBA" id="ARBA00008136"/>
    </source>
</evidence>
<keyword evidence="10" id="KW-1185">Reference proteome</keyword>